<evidence type="ECO:0000313" key="2">
    <source>
        <dbReference type="Proteomes" id="UP001178461"/>
    </source>
</evidence>
<evidence type="ECO:0000313" key="1">
    <source>
        <dbReference type="EMBL" id="CAI5787885.1"/>
    </source>
</evidence>
<name>A0AA35PJ66_9SAUR</name>
<protein>
    <submittedName>
        <fullName evidence="1">Uncharacterized protein</fullName>
    </submittedName>
</protein>
<feature type="non-terminal residue" evidence="1">
    <location>
        <position position="1"/>
    </location>
</feature>
<keyword evidence="2" id="KW-1185">Reference proteome</keyword>
<dbReference type="Proteomes" id="UP001178461">
    <property type="component" value="Chromosome 11"/>
</dbReference>
<feature type="non-terminal residue" evidence="1">
    <location>
        <position position="51"/>
    </location>
</feature>
<dbReference type="EMBL" id="OX395136">
    <property type="protein sequence ID" value="CAI5787885.1"/>
    <property type="molecule type" value="Genomic_DNA"/>
</dbReference>
<dbReference type="AlphaFoldDB" id="A0AA35PJ66"/>
<gene>
    <name evidence="1" type="ORF">PODLI_1B037690</name>
</gene>
<sequence length="51" mass="5869">LALVDIMTPILLYFDGYISVSKVNVLTRCLERYYVPQCTAVKSIYERSGEH</sequence>
<proteinExistence type="predicted"/>
<reference evidence="1" key="1">
    <citation type="submission" date="2022-12" db="EMBL/GenBank/DDBJ databases">
        <authorList>
            <person name="Alioto T."/>
            <person name="Alioto T."/>
            <person name="Gomez Garrido J."/>
        </authorList>
    </citation>
    <scope>NUCLEOTIDE SEQUENCE</scope>
</reference>
<accession>A0AA35PJ66</accession>
<organism evidence="1 2">
    <name type="scientific">Podarcis lilfordi</name>
    <name type="common">Lilford's wall lizard</name>
    <dbReference type="NCBI Taxonomy" id="74358"/>
    <lineage>
        <taxon>Eukaryota</taxon>
        <taxon>Metazoa</taxon>
        <taxon>Chordata</taxon>
        <taxon>Craniata</taxon>
        <taxon>Vertebrata</taxon>
        <taxon>Euteleostomi</taxon>
        <taxon>Lepidosauria</taxon>
        <taxon>Squamata</taxon>
        <taxon>Bifurcata</taxon>
        <taxon>Unidentata</taxon>
        <taxon>Episquamata</taxon>
        <taxon>Laterata</taxon>
        <taxon>Lacertibaenia</taxon>
        <taxon>Lacertidae</taxon>
        <taxon>Podarcis</taxon>
    </lineage>
</organism>